<accession>A0ABV6NHG5</accession>
<reference evidence="2 3" key="1">
    <citation type="submission" date="2024-09" db="EMBL/GenBank/DDBJ databases">
        <authorList>
            <person name="Sun Q."/>
            <person name="Mori K."/>
        </authorList>
    </citation>
    <scope>NUCLEOTIDE SEQUENCE [LARGE SCALE GENOMIC DNA]</scope>
    <source>
        <strain evidence="2 3">NCAIM B.02301</strain>
    </source>
</reference>
<dbReference type="Proteomes" id="UP001589833">
    <property type="component" value="Unassembled WGS sequence"/>
</dbReference>
<protein>
    <submittedName>
        <fullName evidence="2">Uncharacterized protein</fullName>
    </submittedName>
</protein>
<feature type="transmembrane region" description="Helical" evidence="1">
    <location>
        <begin position="41"/>
        <end position="61"/>
    </location>
</feature>
<evidence type="ECO:0000313" key="2">
    <source>
        <dbReference type="EMBL" id="MFC0560202.1"/>
    </source>
</evidence>
<dbReference type="RefSeq" id="WP_390186669.1">
    <property type="nucleotide sequence ID" value="NZ_JBHLTR010000017.1"/>
</dbReference>
<organism evidence="2 3">
    <name type="scientific">Halalkalibacter alkalisediminis</name>
    <dbReference type="NCBI Taxonomy" id="935616"/>
    <lineage>
        <taxon>Bacteria</taxon>
        <taxon>Bacillati</taxon>
        <taxon>Bacillota</taxon>
        <taxon>Bacilli</taxon>
        <taxon>Bacillales</taxon>
        <taxon>Bacillaceae</taxon>
        <taxon>Halalkalibacter</taxon>
    </lineage>
</organism>
<evidence type="ECO:0000256" key="1">
    <source>
        <dbReference type="SAM" id="Phobius"/>
    </source>
</evidence>
<keyword evidence="1" id="KW-0472">Membrane</keyword>
<dbReference type="EMBL" id="JBHLTR010000017">
    <property type="protein sequence ID" value="MFC0560202.1"/>
    <property type="molecule type" value="Genomic_DNA"/>
</dbReference>
<gene>
    <name evidence="2" type="ORF">ACFFH4_14270</name>
</gene>
<comment type="caution">
    <text evidence="2">The sequence shown here is derived from an EMBL/GenBank/DDBJ whole genome shotgun (WGS) entry which is preliminary data.</text>
</comment>
<keyword evidence="1" id="KW-0812">Transmembrane</keyword>
<feature type="transmembrane region" description="Helical" evidence="1">
    <location>
        <begin position="12"/>
        <end position="29"/>
    </location>
</feature>
<name>A0ABV6NHG5_9BACI</name>
<sequence length="69" mass="8373">MVNLSDKLNHDFKFFVTWAFNVVMLQWTIEAYLGLEFHLVYRYTAIAMVSVVFALITFFVWRKIEYRKT</sequence>
<evidence type="ECO:0000313" key="3">
    <source>
        <dbReference type="Proteomes" id="UP001589833"/>
    </source>
</evidence>
<proteinExistence type="predicted"/>
<keyword evidence="1" id="KW-1133">Transmembrane helix</keyword>
<keyword evidence="3" id="KW-1185">Reference proteome</keyword>